<dbReference type="EMBL" id="FQUQ01000008">
    <property type="protein sequence ID" value="SHG89583.1"/>
    <property type="molecule type" value="Genomic_DNA"/>
</dbReference>
<evidence type="ECO:0000256" key="1">
    <source>
        <dbReference type="ARBA" id="ARBA00000971"/>
    </source>
</evidence>
<dbReference type="RefSeq" id="WP_073238093.1">
    <property type="nucleotide sequence ID" value="NZ_FQUQ01000008.1"/>
</dbReference>
<dbReference type="STRING" id="288992.SAMN04488522_108166"/>
<keyword evidence="9" id="KW-1185">Reference proteome</keyword>
<accession>A0A1M5NKZ4</accession>
<evidence type="ECO:0000259" key="7">
    <source>
        <dbReference type="PROSITE" id="PS50059"/>
    </source>
</evidence>
<dbReference type="PROSITE" id="PS50059">
    <property type="entry name" value="FKBP_PPIASE"/>
    <property type="match status" value="1"/>
</dbReference>
<name>A0A1M5NKZ4_9SPHI</name>
<dbReference type="PANTHER" id="PTHR43811">
    <property type="entry name" value="FKBP-TYPE PEPTIDYL-PROLYL CIS-TRANS ISOMERASE FKPA"/>
    <property type="match status" value="1"/>
</dbReference>
<proteinExistence type="inferred from homology"/>
<dbReference type="Proteomes" id="UP000184287">
    <property type="component" value="Unassembled WGS sequence"/>
</dbReference>
<dbReference type="GO" id="GO:0003755">
    <property type="term" value="F:peptidyl-prolyl cis-trans isomerase activity"/>
    <property type="evidence" value="ECO:0007669"/>
    <property type="project" value="UniProtKB-UniRule"/>
</dbReference>
<reference evidence="9" key="1">
    <citation type="submission" date="2016-11" db="EMBL/GenBank/DDBJ databases">
        <authorList>
            <person name="Varghese N."/>
            <person name="Submissions S."/>
        </authorList>
    </citation>
    <scope>NUCLEOTIDE SEQUENCE [LARGE SCALE GENOMIC DNA]</scope>
    <source>
        <strain evidence="9">DSM 16990</strain>
    </source>
</reference>
<evidence type="ECO:0000313" key="9">
    <source>
        <dbReference type="Proteomes" id="UP000184287"/>
    </source>
</evidence>
<evidence type="ECO:0000313" key="8">
    <source>
        <dbReference type="EMBL" id="SHG89583.1"/>
    </source>
</evidence>
<comment type="catalytic activity">
    <reaction evidence="1 5 6">
        <text>[protein]-peptidylproline (omega=180) = [protein]-peptidylproline (omega=0)</text>
        <dbReference type="Rhea" id="RHEA:16237"/>
        <dbReference type="Rhea" id="RHEA-COMP:10747"/>
        <dbReference type="Rhea" id="RHEA-COMP:10748"/>
        <dbReference type="ChEBI" id="CHEBI:83833"/>
        <dbReference type="ChEBI" id="CHEBI:83834"/>
        <dbReference type="EC" id="5.2.1.8"/>
    </reaction>
</comment>
<comment type="similarity">
    <text evidence="2 6">Belongs to the FKBP-type PPIase family.</text>
</comment>
<dbReference type="OrthoDB" id="669809at2"/>
<dbReference type="AlphaFoldDB" id="A0A1M5NKZ4"/>
<evidence type="ECO:0000256" key="2">
    <source>
        <dbReference type="ARBA" id="ARBA00006577"/>
    </source>
</evidence>
<dbReference type="InterPro" id="IPR001179">
    <property type="entry name" value="PPIase_FKBP_dom"/>
</dbReference>
<dbReference type="EC" id="5.2.1.8" evidence="6"/>
<dbReference type="PROSITE" id="PS51257">
    <property type="entry name" value="PROKAR_LIPOPROTEIN"/>
    <property type="match status" value="1"/>
</dbReference>
<gene>
    <name evidence="8" type="ORF">SAMN04488522_108166</name>
</gene>
<dbReference type="SUPFAM" id="SSF54534">
    <property type="entry name" value="FKBP-like"/>
    <property type="match status" value="1"/>
</dbReference>
<dbReference type="PANTHER" id="PTHR43811:SF19">
    <property type="entry name" value="39 KDA FK506-BINDING NUCLEAR PROTEIN"/>
    <property type="match status" value="1"/>
</dbReference>
<evidence type="ECO:0000256" key="5">
    <source>
        <dbReference type="PROSITE-ProRule" id="PRU00277"/>
    </source>
</evidence>
<feature type="domain" description="PPIase FKBP-type" evidence="7">
    <location>
        <begin position="74"/>
        <end position="160"/>
    </location>
</feature>
<dbReference type="Gene3D" id="3.10.50.40">
    <property type="match status" value="1"/>
</dbReference>
<evidence type="ECO:0000256" key="4">
    <source>
        <dbReference type="ARBA" id="ARBA00023235"/>
    </source>
</evidence>
<dbReference type="InterPro" id="IPR046357">
    <property type="entry name" value="PPIase_dom_sf"/>
</dbReference>
<protein>
    <recommendedName>
        <fullName evidence="6">Peptidyl-prolyl cis-trans isomerase</fullName>
        <ecNumber evidence="6">5.2.1.8</ecNumber>
    </recommendedName>
</protein>
<dbReference type="Pfam" id="PF00254">
    <property type="entry name" value="FKBP_C"/>
    <property type="match status" value="1"/>
</dbReference>
<keyword evidence="4 5" id="KW-0413">Isomerase</keyword>
<sequence>MLKNKIFLGFLLLCGLFAACEKRKEYDPETQLQIDIAKIKKYVADSNIRNVVNDPSGMSYVILAQGTDPKPILSDSIYVYYKAKVVGARSTFQEVPITKPISLKLDTLIKGWRIGLPMIGKGGQIRMIIPSTLAYMDFQDGTSIPPFSVLDYTVTLVDINYKKPK</sequence>
<keyword evidence="3 5" id="KW-0697">Rotamase</keyword>
<organism evidence="8 9">
    <name type="scientific">Pedobacter caeni</name>
    <dbReference type="NCBI Taxonomy" id="288992"/>
    <lineage>
        <taxon>Bacteria</taxon>
        <taxon>Pseudomonadati</taxon>
        <taxon>Bacteroidota</taxon>
        <taxon>Sphingobacteriia</taxon>
        <taxon>Sphingobacteriales</taxon>
        <taxon>Sphingobacteriaceae</taxon>
        <taxon>Pedobacter</taxon>
    </lineage>
</organism>
<evidence type="ECO:0000256" key="3">
    <source>
        <dbReference type="ARBA" id="ARBA00023110"/>
    </source>
</evidence>
<evidence type="ECO:0000256" key="6">
    <source>
        <dbReference type="RuleBase" id="RU003915"/>
    </source>
</evidence>